<evidence type="ECO:0000313" key="4">
    <source>
        <dbReference type="Proteomes" id="UP000028582"/>
    </source>
</evidence>
<dbReference type="Proteomes" id="UP000028582">
    <property type="component" value="Unassembled WGS sequence"/>
</dbReference>
<feature type="domain" description="ZSWIM1/3 RNaseH-like" evidence="2">
    <location>
        <begin position="223"/>
        <end position="274"/>
    </location>
</feature>
<feature type="compositionally biased region" description="Low complexity" evidence="1">
    <location>
        <begin position="12"/>
        <end position="21"/>
    </location>
</feature>
<evidence type="ECO:0000313" key="3">
    <source>
        <dbReference type="EMBL" id="ETO67690.1"/>
    </source>
</evidence>
<dbReference type="InterPro" id="IPR048324">
    <property type="entry name" value="ZSWIM1-3_RNaseH-like"/>
</dbReference>
<feature type="region of interest" description="Disordered" evidence="1">
    <location>
        <begin position="1"/>
        <end position="21"/>
    </location>
</feature>
<comment type="caution">
    <text evidence="3">The sequence shown here is derived from an EMBL/GenBank/DDBJ whole genome shotgun (WGS) entry which is preliminary data.</text>
</comment>
<dbReference type="EMBL" id="ANJA01002863">
    <property type="protein sequence ID" value="ETO67690.1"/>
    <property type="molecule type" value="Genomic_DNA"/>
</dbReference>
<dbReference type="AlphaFoldDB" id="A0A080ZM29"/>
<accession>A0A080ZM29</accession>
<sequence length="274" mass="30507">MAEKALREEEASAAAEAPDQAVAEETLHQADDSLVSVSPFEEDHSTWAAFEQGLEMYMHATRQVLVVKEVIGVARRNTTLKNLIQYKDATVEKIPLIPDDMAHISESIFVPTGGLRTSGRQASARHTTFAGLSVLSSSKRRSITWMMARGESFWRAKFSVTTTRFLQKFTSTIQARTSSIYEYIRDNSEHRDTMTDVRTWSLACVAPAQKMSDDDAVAETIVNFNMESPQNVSSVYQSARGNTGVISITTGHMRSMLGSFPEILQMDCTHKTNK</sequence>
<name>A0A080ZM29_PHYNI</name>
<organism evidence="3 4">
    <name type="scientific">Phytophthora nicotianae P1976</name>
    <dbReference type="NCBI Taxonomy" id="1317066"/>
    <lineage>
        <taxon>Eukaryota</taxon>
        <taxon>Sar</taxon>
        <taxon>Stramenopiles</taxon>
        <taxon>Oomycota</taxon>
        <taxon>Peronosporomycetes</taxon>
        <taxon>Peronosporales</taxon>
        <taxon>Peronosporaceae</taxon>
        <taxon>Phytophthora</taxon>
    </lineage>
</organism>
<dbReference type="Pfam" id="PF21056">
    <property type="entry name" value="ZSWIM1-3_RNaseH-like"/>
    <property type="match status" value="1"/>
</dbReference>
<gene>
    <name evidence="3" type="ORF">F444_15432</name>
</gene>
<reference evidence="3 4" key="1">
    <citation type="submission" date="2013-11" db="EMBL/GenBank/DDBJ databases">
        <title>The Genome Sequence of Phytophthora parasitica P1976.</title>
        <authorList>
            <consortium name="The Broad Institute Genomics Platform"/>
            <person name="Russ C."/>
            <person name="Tyler B."/>
            <person name="Panabieres F."/>
            <person name="Shan W."/>
            <person name="Tripathy S."/>
            <person name="Grunwald N."/>
            <person name="Machado M."/>
            <person name="Johnson C.S."/>
            <person name="Walker B."/>
            <person name="Young S."/>
            <person name="Zeng Q."/>
            <person name="Gargeya S."/>
            <person name="Fitzgerald M."/>
            <person name="Haas B."/>
            <person name="Abouelleil A."/>
            <person name="Allen A.W."/>
            <person name="Alvarado L."/>
            <person name="Arachchi H.M."/>
            <person name="Berlin A.M."/>
            <person name="Chapman S.B."/>
            <person name="Gainer-Dewar J."/>
            <person name="Goldberg J."/>
            <person name="Griggs A."/>
            <person name="Gujja S."/>
            <person name="Hansen M."/>
            <person name="Howarth C."/>
            <person name="Imamovic A."/>
            <person name="Ireland A."/>
            <person name="Larimer J."/>
            <person name="McCowan C."/>
            <person name="Murphy C."/>
            <person name="Pearson M."/>
            <person name="Poon T.W."/>
            <person name="Priest M."/>
            <person name="Roberts A."/>
            <person name="Saif S."/>
            <person name="Shea T."/>
            <person name="Sisk P."/>
            <person name="Sykes S."/>
            <person name="Wortman J."/>
            <person name="Nusbaum C."/>
            <person name="Birren B."/>
        </authorList>
    </citation>
    <scope>NUCLEOTIDE SEQUENCE [LARGE SCALE GENOMIC DNA]</scope>
    <source>
        <strain evidence="3 4">P1976</strain>
    </source>
</reference>
<evidence type="ECO:0000259" key="2">
    <source>
        <dbReference type="Pfam" id="PF21056"/>
    </source>
</evidence>
<feature type="compositionally biased region" description="Basic and acidic residues" evidence="1">
    <location>
        <begin position="1"/>
        <end position="10"/>
    </location>
</feature>
<proteinExistence type="predicted"/>
<protein>
    <recommendedName>
        <fullName evidence="2">ZSWIM1/3 RNaseH-like domain-containing protein</fullName>
    </recommendedName>
</protein>
<evidence type="ECO:0000256" key="1">
    <source>
        <dbReference type="SAM" id="MobiDB-lite"/>
    </source>
</evidence>